<gene>
    <name evidence="3" type="ORF">AB2Z07_12660</name>
</gene>
<keyword evidence="4" id="KW-1185">Reference proteome</keyword>
<sequence>MKRLVALTLVVVFCLPLAGCEDFSKDCETTIKVLNTAHNGVITSAAIAYKYDRITKKQLQQIRIAGHAFDAVRESAIDLLDKYVALDKEGKDVEAEGIKQTLLNMLPTVRQELGVLRKALADAKDEYQKLKDGALNEEARCTTGS</sequence>
<evidence type="ECO:0000313" key="4">
    <source>
        <dbReference type="Proteomes" id="UP001568358"/>
    </source>
</evidence>
<proteinExistence type="predicted"/>
<reference evidence="3 4" key="1">
    <citation type="submission" date="2024-07" db="EMBL/GenBank/DDBJ databases">
        <title>Active virus-host system and metabolic interactions in a Lokiarchaeon culture.</title>
        <authorList>
            <person name="Ponce Toledo R.I."/>
            <person name="Rodrigues Oliveira T."/>
            <person name="Schleper C."/>
        </authorList>
    </citation>
    <scope>NUCLEOTIDE SEQUENCE [LARGE SCALE GENOMIC DNA]</scope>
    <source>
        <strain evidence="3 4">B35</strain>
    </source>
</reference>
<feature type="coiled-coil region" evidence="1">
    <location>
        <begin position="113"/>
        <end position="140"/>
    </location>
</feature>
<keyword evidence="2" id="KW-0732">Signal</keyword>
<keyword evidence="1" id="KW-0175">Coiled coil</keyword>
<evidence type="ECO:0000313" key="3">
    <source>
        <dbReference type="EMBL" id="MEZ6854368.1"/>
    </source>
</evidence>
<feature type="chain" id="PRO_5046987312" description="Lipoprotein" evidence="2">
    <location>
        <begin position="19"/>
        <end position="145"/>
    </location>
</feature>
<dbReference type="EMBL" id="JBFSOO010000010">
    <property type="protein sequence ID" value="MEZ6854368.1"/>
    <property type="molecule type" value="Genomic_DNA"/>
</dbReference>
<comment type="caution">
    <text evidence="3">The sequence shown here is derived from an EMBL/GenBank/DDBJ whole genome shotgun (WGS) entry which is preliminary data.</text>
</comment>
<evidence type="ECO:0000256" key="1">
    <source>
        <dbReference type="SAM" id="Coils"/>
    </source>
</evidence>
<dbReference type="RefSeq" id="WP_371150854.1">
    <property type="nucleotide sequence ID" value="NZ_JBFSOO010000010.1"/>
</dbReference>
<protein>
    <recommendedName>
        <fullName evidence="5">Lipoprotein</fullName>
    </recommendedName>
</protein>
<accession>A0ABV4JXY4</accession>
<organism evidence="3 4">
    <name type="scientific">Halodesulfovibrio aestuarii</name>
    <dbReference type="NCBI Taxonomy" id="126333"/>
    <lineage>
        <taxon>Bacteria</taxon>
        <taxon>Pseudomonadati</taxon>
        <taxon>Thermodesulfobacteriota</taxon>
        <taxon>Desulfovibrionia</taxon>
        <taxon>Desulfovibrionales</taxon>
        <taxon>Desulfovibrionaceae</taxon>
        <taxon>Halodesulfovibrio</taxon>
    </lineage>
</organism>
<evidence type="ECO:0000256" key="2">
    <source>
        <dbReference type="SAM" id="SignalP"/>
    </source>
</evidence>
<name>A0ABV4JXY4_9BACT</name>
<feature type="signal peptide" evidence="2">
    <location>
        <begin position="1"/>
        <end position="18"/>
    </location>
</feature>
<evidence type="ECO:0008006" key="5">
    <source>
        <dbReference type="Google" id="ProtNLM"/>
    </source>
</evidence>
<dbReference type="Proteomes" id="UP001568358">
    <property type="component" value="Unassembled WGS sequence"/>
</dbReference>